<dbReference type="AlphaFoldDB" id="A0A853C278"/>
<dbReference type="Proteomes" id="UP000530424">
    <property type="component" value="Unassembled WGS sequence"/>
</dbReference>
<keyword evidence="1" id="KW-0812">Transmembrane</keyword>
<organism evidence="2 3">
    <name type="scientific">Nocardioides thalensis</name>
    <dbReference type="NCBI Taxonomy" id="1914755"/>
    <lineage>
        <taxon>Bacteria</taxon>
        <taxon>Bacillati</taxon>
        <taxon>Actinomycetota</taxon>
        <taxon>Actinomycetes</taxon>
        <taxon>Propionibacteriales</taxon>
        <taxon>Nocardioidaceae</taxon>
        <taxon>Nocardioides</taxon>
    </lineage>
</organism>
<feature type="transmembrane region" description="Helical" evidence="1">
    <location>
        <begin position="12"/>
        <end position="35"/>
    </location>
</feature>
<gene>
    <name evidence="2" type="ORF">HNR19_002433</name>
</gene>
<evidence type="ECO:0000313" key="2">
    <source>
        <dbReference type="EMBL" id="NYJ01735.1"/>
    </source>
</evidence>
<reference evidence="2 3" key="1">
    <citation type="submission" date="2020-07" db="EMBL/GenBank/DDBJ databases">
        <title>Sequencing the genomes of 1000 actinobacteria strains.</title>
        <authorList>
            <person name="Klenk H.-P."/>
        </authorList>
    </citation>
    <scope>NUCLEOTIDE SEQUENCE [LARGE SCALE GENOMIC DNA]</scope>
    <source>
        <strain evidence="2 3">DSM 103833</strain>
    </source>
</reference>
<name>A0A853C278_9ACTN</name>
<comment type="caution">
    <text evidence="2">The sequence shown here is derived from an EMBL/GenBank/DDBJ whole genome shotgun (WGS) entry which is preliminary data.</text>
</comment>
<evidence type="ECO:0000313" key="3">
    <source>
        <dbReference type="Proteomes" id="UP000530424"/>
    </source>
</evidence>
<keyword evidence="1" id="KW-1133">Transmembrane helix</keyword>
<keyword evidence="3" id="KW-1185">Reference proteome</keyword>
<accession>A0A853C278</accession>
<keyword evidence="1" id="KW-0472">Membrane</keyword>
<evidence type="ECO:0000256" key="1">
    <source>
        <dbReference type="SAM" id="Phobius"/>
    </source>
</evidence>
<protein>
    <submittedName>
        <fullName evidence="2">Uncharacterized protein</fullName>
    </submittedName>
</protein>
<sequence length="57" mass="6171">MSEGLATCLPLLAFMLTPLWIPLAVALVGAVFDLFSSHGMPRRAARPATQRQETETS</sequence>
<proteinExistence type="predicted"/>
<dbReference type="EMBL" id="JACCFP010000001">
    <property type="protein sequence ID" value="NYJ01735.1"/>
    <property type="molecule type" value="Genomic_DNA"/>
</dbReference>